<dbReference type="GO" id="GO:0004222">
    <property type="term" value="F:metalloendopeptidase activity"/>
    <property type="evidence" value="ECO:0007669"/>
    <property type="project" value="InterPro"/>
</dbReference>
<evidence type="ECO:0000313" key="1">
    <source>
        <dbReference type="EMBL" id="EAV42772.1"/>
    </source>
</evidence>
<dbReference type="InterPro" id="IPR037219">
    <property type="entry name" value="Peptidase_M41-like"/>
</dbReference>
<proteinExistence type="predicted"/>
<gene>
    <name evidence="1" type="ORF">SIAM614_15547</name>
</gene>
<organism evidence="1 2">
    <name type="scientific">Roseibium aggregatum (strain ATCC 25650 / DSM 13394 / JCM 20685 / NBRC 16684 / NCIMB 2208 / IAM 12614 / B1)</name>
    <name type="common">Stappia aggregata</name>
    <dbReference type="NCBI Taxonomy" id="384765"/>
    <lineage>
        <taxon>Bacteria</taxon>
        <taxon>Pseudomonadati</taxon>
        <taxon>Pseudomonadota</taxon>
        <taxon>Alphaproteobacteria</taxon>
        <taxon>Hyphomicrobiales</taxon>
        <taxon>Stappiaceae</taxon>
        <taxon>Roseibium</taxon>
    </lineage>
</organism>
<accession>A0NW56</accession>
<sequence length="116" mass="12823">MVAGSDLEQATMVAAQLVACSGLSSNLVFKANLTGAELKRMVRDNDRFSRECDLILKTQMQRVREILEANKPTIQSIAVDLKKSAKLERHQLSEHLGKNTEISPSVDSTIIKLART</sequence>
<dbReference type="GO" id="GO:0004176">
    <property type="term" value="F:ATP-dependent peptidase activity"/>
    <property type="evidence" value="ECO:0007669"/>
    <property type="project" value="InterPro"/>
</dbReference>
<dbReference type="GO" id="GO:0006508">
    <property type="term" value="P:proteolysis"/>
    <property type="evidence" value="ECO:0007669"/>
    <property type="project" value="InterPro"/>
</dbReference>
<protein>
    <submittedName>
        <fullName evidence="1">Uncharacterized protein</fullName>
    </submittedName>
</protein>
<dbReference type="SUPFAM" id="SSF140990">
    <property type="entry name" value="FtsH protease domain-like"/>
    <property type="match status" value="1"/>
</dbReference>
<dbReference type="Proteomes" id="UP000004848">
    <property type="component" value="Unassembled WGS sequence"/>
</dbReference>
<comment type="caution">
    <text evidence="1">The sequence shown here is derived from an EMBL/GenBank/DDBJ whole genome shotgun (WGS) entry which is preliminary data.</text>
</comment>
<dbReference type="EMBL" id="AAUW01000012">
    <property type="protein sequence ID" value="EAV42772.1"/>
    <property type="molecule type" value="Genomic_DNA"/>
</dbReference>
<dbReference type="GO" id="GO:0005524">
    <property type="term" value="F:ATP binding"/>
    <property type="evidence" value="ECO:0007669"/>
    <property type="project" value="InterPro"/>
</dbReference>
<dbReference type="AlphaFoldDB" id="A0NW56"/>
<dbReference type="Gene3D" id="1.20.58.760">
    <property type="entry name" value="Peptidase M41"/>
    <property type="match status" value="1"/>
</dbReference>
<reference evidence="1 2" key="1">
    <citation type="submission" date="2006-05" db="EMBL/GenBank/DDBJ databases">
        <authorList>
            <person name="King G."/>
            <person name="Ferriera S."/>
            <person name="Johnson J."/>
            <person name="Kravitz S."/>
            <person name="Beeson K."/>
            <person name="Sutton G."/>
            <person name="Rogers Y.-H."/>
            <person name="Friedman R."/>
            <person name="Frazier M."/>
            <person name="Venter J.C."/>
        </authorList>
    </citation>
    <scope>NUCLEOTIDE SEQUENCE [LARGE SCALE GENOMIC DNA]</scope>
    <source>
        <strain evidence="2">ATCC 25650 / DSM 13394 / JCM 20685 / NBRC 16684 / NCIMB 2208 / IAM 12614 / B1</strain>
    </source>
</reference>
<evidence type="ECO:0000313" key="2">
    <source>
        <dbReference type="Proteomes" id="UP000004848"/>
    </source>
</evidence>
<name>A0NW56_ROSAI</name>